<dbReference type="FunFam" id="1.25.40.10:FF:000285">
    <property type="entry name" value="Pentatricopeptide repeat-containing protein, chloroplastic"/>
    <property type="match status" value="2"/>
</dbReference>
<feature type="compositionally biased region" description="Polar residues" evidence="3">
    <location>
        <begin position="35"/>
        <end position="47"/>
    </location>
</feature>
<dbReference type="InterPro" id="IPR011990">
    <property type="entry name" value="TPR-like_helical_dom_sf"/>
</dbReference>
<feature type="repeat" description="PPR" evidence="2">
    <location>
        <begin position="275"/>
        <end position="309"/>
    </location>
</feature>
<dbReference type="OrthoDB" id="1891906at2759"/>
<organism evidence="4 5">
    <name type="scientific">Salix viminalis</name>
    <name type="common">Common osier</name>
    <name type="synonym">Basket willow</name>
    <dbReference type="NCBI Taxonomy" id="40686"/>
    <lineage>
        <taxon>Eukaryota</taxon>
        <taxon>Viridiplantae</taxon>
        <taxon>Streptophyta</taxon>
        <taxon>Embryophyta</taxon>
        <taxon>Tracheophyta</taxon>
        <taxon>Spermatophyta</taxon>
        <taxon>Magnoliopsida</taxon>
        <taxon>eudicotyledons</taxon>
        <taxon>Gunneridae</taxon>
        <taxon>Pentapetalae</taxon>
        <taxon>rosids</taxon>
        <taxon>fabids</taxon>
        <taxon>Malpighiales</taxon>
        <taxon>Salicaceae</taxon>
        <taxon>Saliceae</taxon>
        <taxon>Salix</taxon>
    </lineage>
</organism>
<accession>A0A9Q0T0V9</accession>
<name>A0A9Q0T0V9_SALVM</name>
<evidence type="ECO:0000313" key="4">
    <source>
        <dbReference type="EMBL" id="KAJ6696902.1"/>
    </source>
</evidence>
<dbReference type="PANTHER" id="PTHR47926">
    <property type="entry name" value="PENTATRICOPEPTIDE REPEAT-CONTAINING PROTEIN"/>
    <property type="match status" value="1"/>
</dbReference>
<comment type="caution">
    <text evidence="4">The sequence shown here is derived from an EMBL/GenBank/DDBJ whole genome shotgun (WGS) entry which is preliminary data.</text>
</comment>
<feature type="region of interest" description="Disordered" evidence="3">
    <location>
        <begin position="35"/>
        <end position="55"/>
    </location>
</feature>
<dbReference type="PANTHER" id="PTHR47926:SF354">
    <property type="entry name" value="REPEAT (PPR-LIKE) SUPERFAMILY PROTEIN, PUTATIVE-RELATED"/>
    <property type="match status" value="1"/>
</dbReference>
<evidence type="ECO:0000256" key="3">
    <source>
        <dbReference type="SAM" id="MobiDB-lite"/>
    </source>
</evidence>
<sequence length="658" mass="74727">MEVMQSPALSLHLHCFPINPLNIYITHKQFSKIKSSTQTRPVQTQNPNKKHQQFDEKDAFPASLPLHKKNPQAIYKDIQRFARKNQLKDALTIMDYMDQQGIPVNPTTFSALIAACTRLKSLTKAKEIHTHLRINGLQNNEFLRTKLVHMYTSCGSIEDAKRVFDECTSTATVYPWNALIRGTVISGKKRYGDVLSAYQEMRVNGVELNEYTFSNVIKSFAGASALKQGLKTHAIMIKNGMISSSVLRTSLIDMYFKCGKTRLAHNMFEELLERDIVAWGAMIAGFAHNRRQWEALDYVRWMVSEGMYPNSVIITTILPVIGEVWSRRLGQEVHCYVLKMKGYARELSIQSGLIDMYCKCGDMGSGRRVFYGSRERNVVSWTALISGYVSNGRLDQALRSVVWMQQEGYRPDVVTVATKLFLPNVSLTTSLMKMYSKCGVLDYSVKLFDGMEARNVIAWTAMIDSYVENGCIYEAFDVFRFMQWSKHRPDSVTMARMLSICIKTKTLKFGKEIHGHILKKDFESIPFVSSELVKMYGSCGLVHSAESVFNAVPAKGSLTWTAIIEAYGYNSLWQDAIKLFDEMISRKFTPNDFTFKVVLSICDQAGLADDACRIFELMSKRYKVKISGEHYAIIIGLLNRSGRSKAAQRFIDMNNLSS</sequence>
<protein>
    <recommendedName>
        <fullName evidence="6">Pentacotripeptide-repeat region of PRORP domain-containing protein</fullName>
    </recommendedName>
</protein>
<evidence type="ECO:0000256" key="2">
    <source>
        <dbReference type="PROSITE-ProRule" id="PRU00708"/>
    </source>
</evidence>
<dbReference type="InterPro" id="IPR046960">
    <property type="entry name" value="PPR_At4g14850-like_plant"/>
</dbReference>
<dbReference type="GO" id="GO:0009451">
    <property type="term" value="P:RNA modification"/>
    <property type="evidence" value="ECO:0007669"/>
    <property type="project" value="InterPro"/>
</dbReference>
<feature type="repeat" description="PPR" evidence="2">
    <location>
        <begin position="556"/>
        <end position="590"/>
    </location>
</feature>
<dbReference type="Pfam" id="PF01535">
    <property type="entry name" value="PPR"/>
    <property type="match status" value="1"/>
</dbReference>
<dbReference type="InterPro" id="IPR002885">
    <property type="entry name" value="PPR_rpt"/>
</dbReference>
<reference evidence="4" key="1">
    <citation type="submission" date="2022-11" db="EMBL/GenBank/DDBJ databases">
        <authorList>
            <person name="Hyden B.L."/>
            <person name="Feng K."/>
            <person name="Yates T."/>
            <person name="Jawdy S."/>
            <person name="Smart L.B."/>
            <person name="Muchero W."/>
        </authorList>
    </citation>
    <scope>NUCLEOTIDE SEQUENCE</scope>
    <source>
        <tissue evidence="4">Shoot tip</tissue>
    </source>
</reference>
<dbReference type="Gene3D" id="1.25.40.10">
    <property type="entry name" value="Tetratricopeptide repeat domain"/>
    <property type="match status" value="5"/>
</dbReference>
<dbReference type="EMBL" id="JAPFFL010000010">
    <property type="protein sequence ID" value="KAJ6696902.1"/>
    <property type="molecule type" value="Genomic_DNA"/>
</dbReference>
<keyword evidence="5" id="KW-1185">Reference proteome</keyword>
<keyword evidence="1" id="KW-0677">Repeat</keyword>
<dbReference type="Proteomes" id="UP001151529">
    <property type="component" value="Chromosome 19"/>
</dbReference>
<reference evidence="4" key="2">
    <citation type="journal article" date="2023" name="Int. J. Mol. Sci.">
        <title>De Novo Assembly and Annotation of 11 Diverse Shrub Willow (Salix) Genomes Reveals Novel Gene Organization in Sex-Linked Regions.</title>
        <authorList>
            <person name="Hyden B."/>
            <person name="Feng K."/>
            <person name="Yates T.B."/>
            <person name="Jawdy S."/>
            <person name="Cereghino C."/>
            <person name="Smart L.B."/>
            <person name="Muchero W."/>
        </authorList>
    </citation>
    <scope>NUCLEOTIDE SEQUENCE [LARGE SCALE GENOMIC DNA]</scope>
    <source>
        <tissue evidence="4">Shoot tip</tissue>
    </source>
</reference>
<evidence type="ECO:0008006" key="6">
    <source>
        <dbReference type="Google" id="ProtNLM"/>
    </source>
</evidence>
<evidence type="ECO:0000256" key="1">
    <source>
        <dbReference type="ARBA" id="ARBA00022737"/>
    </source>
</evidence>
<evidence type="ECO:0000313" key="5">
    <source>
        <dbReference type="Proteomes" id="UP001151529"/>
    </source>
</evidence>
<dbReference type="GO" id="GO:0003723">
    <property type="term" value="F:RNA binding"/>
    <property type="evidence" value="ECO:0007669"/>
    <property type="project" value="InterPro"/>
</dbReference>
<dbReference type="Pfam" id="PF13041">
    <property type="entry name" value="PPR_2"/>
    <property type="match status" value="3"/>
</dbReference>
<feature type="repeat" description="PPR" evidence="2">
    <location>
        <begin position="455"/>
        <end position="489"/>
    </location>
</feature>
<gene>
    <name evidence="4" type="ORF">OIU85_003278</name>
</gene>
<dbReference type="NCBIfam" id="TIGR00756">
    <property type="entry name" value="PPR"/>
    <property type="match status" value="3"/>
</dbReference>
<proteinExistence type="predicted"/>
<dbReference type="AlphaFoldDB" id="A0A9Q0T0V9"/>
<feature type="repeat" description="PPR" evidence="2">
    <location>
        <begin position="377"/>
        <end position="411"/>
    </location>
</feature>
<dbReference type="PROSITE" id="PS51375">
    <property type="entry name" value="PPR"/>
    <property type="match status" value="4"/>
</dbReference>